<name>A0ABP4YEH7_9ACTN</name>
<gene>
    <name evidence="2" type="ORF">GCM10009682_38520</name>
</gene>
<feature type="transmembrane region" description="Helical" evidence="1">
    <location>
        <begin position="47"/>
        <end position="68"/>
    </location>
</feature>
<evidence type="ECO:0000256" key="1">
    <source>
        <dbReference type="SAM" id="Phobius"/>
    </source>
</evidence>
<proteinExistence type="predicted"/>
<organism evidence="2 3">
    <name type="scientific">Luedemannella flava</name>
    <dbReference type="NCBI Taxonomy" id="349316"/>
    <lineage>
        <taxon>Bacteria</taxon>
        <taxon>Bacillati</taxon>
        <taxon>Actinomycetota</taxon>
        <taxon>Actinomycetes</taxon>
        <taxon>Micromonosporales</taxon>
        <taxon>Micromonosporaceae</taxon>
        <taxon>Luedemannella</taxon>
    </lineage>
</organism>
<comment type="caution">
    <text evidence="2">The sequence shown here is derived from an EMBL/GenBank/DDBJ whole genome shotgun (WGS) entry which is preliminary data.</text>
</comment>
<keyword evidence="3" id="KW-1185">Reference proteome</keyword>
<evidence type="ECO:0000313" key="2">
    <source>
        <dbReference type="EMBL" id="GAA1813671.1"/>
    </source>
</evidence>
<dbReference type="RefSeq" id="WP_425560465.1">
    <property type="nucleotide sequence ID" value="NZ_BAAALT010000123.1"/>
</dbReference>
<keyword evidence="1" id="KW-1133">Transmembrane helix</keyword>
<keyword evidence="1" id="KW-0812">Transmembrane</keyword>
<accession>A0ABP4YEH7</accession>
<sequence>MTDGAAVEGLMGLLSPAWQAVIAICLLIVLLLGLLKLARRGPTRMTNAMLVTAMVIVAITALTVAAQLL</sequence>
<keyword evidence="1" id="KW-0472">Membrane</keyword>
<evidence type="ECO:0000313" key="3">
    <source>
        <dbReference type="Proteomes" id="UP001500218"/>
    </source>
</evidence>
<dbReference type="Proteomes" id="UP001500218">
    <property type="component" value="Unassembled WGS sequence"/>
</dbReference>
<dbReference type="EMBL" id="BAAALT010000123">
    <property type="protein sequence ID" value="GAA1813671.1"/>
    <property type="molecule type" value="Genomic_DNA"/>
</dbReference>
<feature type="transmembrane region" description="Helical" evidence="1">
    <location>
        <begin position="17"/>
        <end position="35"/>
    </location>
</feature>
<protein>
    <submittedName>
        <fullName evidence="2">Uncharacterized protein</fullName>
    </submittedName>
</protein>
<reference evidence="3" key="1">
    <citation type="journal article" date="2019" name="Int. J. Syst. Evol. Microbiol.">
        <title>The Global Catalogue of Microorganisms (GCM) 10K type strain sequencing project: providing services to taxonomists for standard genome sequencing and annotation.</title>
        <authorList>
            <consortium name="The Broad Institute Genomics Platform"/>
            <consortium name="The Broad Institute Genome Sequencing Center for Infectious Disease"/>
            <person name="Wu L."/>
            <person name="Ma J."/>
        </authorList>
    </citation>
    <scope>NUCLEOTIDE SEQUENCE [LARGE SCALE GENOMIC DNA]</scope>
    <source>
        <strain evidence="3">JCM 13250</strain>
    </source>
</reference>